<comment type="domain">
    <text evidence="3">The QLQ domain and WRC domain may be involved in protein-protein interaction and DNA-binding, respectively.</text>
</comment>
<evidence type="ECO:0000256" key="5">
    <source>
        <dbReference type="SAM" id="Phobius"/>
    </source>
</evidence>
<reference evidence="7 8" key="1">
    <citation type="journal article" date="2017" name="Genome Biol.">
        <title>New reference genome sequences of hot pepper reveal the massive evolution of plant disease-resistance genes by retroduplication.</title>
        <authorList>
            <person name="Kim S."/>
            <person name="Park J."/>
            <person name="Yeom S.I."/>
            <person name="Kim Y.M."/>
            <person name="Seo E."/>
            <person name="Kim K.T."/>
            <person name="Kim M.S."/>
            <person name="Lee J.M."/>
            <person name="Cheong K."/>
            <person name="Shin H.S."/>
            <person name="Kim S.B."/>
            <person name="Han K."/>
            <person name="Lee J."/>
            <person name="Park M."/>
            <person name="Lee H.A."/>
            <person name="Lee H.Y."/>
            <person name="Lee Y."/>
            <person name="Oh S."/>
            <person name="Lee J.H."/>
            <person name="Choi E."/>
            <person name="Choi E."/>
            <person name="Lee S.E."/>
            <person name="Jeon J."/>
            <person name="Kim H."/>
            <person name="Choi G."/>
            <person name="Song H."/>
            <person name="Lee J."/>
            <person name="Lee S.C."/>
            <person name="Kwon J.K."/>
            <person name="Lee H.Y."/>
            <person name="Koo N."/>
            <person name="Hong Y."/>
            <person name="Kim R.W."/>
            <person name="Kang W.H."/>
            <person name="Huh J.H."/>
            <person name="Kang B.C."/>
            <person name="Yang T.J."/>
            <person name="Lee Y.H."/>
            <person name="Bennetzen J.L."/>
            <person name="Choi D."/>
        </authorList>
    </citation>
    <scope>NUCLEOTIDE SEQUENCE [LARGE SCALE GENOMIC DNA]</scope>
    <source>
        <strain evidence="8">cv. PBC81</strain>
    </source>
</reference>
<dbReference type="PANTHER" id="PTHR31602:SF46">
    <property type="entry name" value="GROWTH-REGULATING FACTOR 6"/>
    <property type="match status" value="1"/>
</dbReference>
<feature type="region of interest" description="Disordered" evidence="4">
    <location>
        <begin position="152"/>
        <end position="230"/>
    </location>
</feature>
<comment type="subcellular location">
    <subcellularLocation>
        <location evidence="2 3">Nucleus</location>
    </subcellularLocation>
</comment>
<dbReference type="PROSITE" id="PS51667">
    <property type="entry name" value="WRC"/>
    <property type="match status" value="1"/>
</dbReference>
<dbReference type="PANTHER" id="PTHR31602">
    <property type="entry name" value="GROWTH-REGULATING FACTOR 5"/>
    <property type="match status" value="1"/>
</dbReference>
<proteinExistence type="inferred from homology"/>
<keyword evidence="3" id="KW-0805">Transcription regulation</keyword>
<comment type="caution">
    <text evidence="7">The sequence shown here is derived from an EMBL/GenBank/DDBJ whole genome shotgun (WGS) entry which is preliminary data.</text>
</comment>
<evidence type="ECO:0000259" key="6">
    <source>
        <dbReference type="PROSITE" id="PS51667"/>
    </source>
</evidence>
<evidence type="ECO:0000313" key="7">
    <source>
        <dbReference type="EMBL" id="PHT41787.1"/>
    </source>
</evidence>
<evidence type="ECO:0000256" key="3">
    <source>
        <dbReference type="RuleBase" id="RU367127"/>
    </source>
</evidence>
<evidence type="ECO:0000256" key="2">
    <source>
        <dbReference type="PROSITE-ProRule" id="PRU01002"/>
    </source>
</evidence>
<keyword evidence="3" id="KW-0804">Transcription</keyword>
<dbReference type="InterPro" id="IPR031137">
    <property type="entry name" value="GRF"/>
</dbReference>
<dbReference type="GO" id="GO:0005634">
    <property type="term" value="C:nucleus"/>
    <property type="evidence" value="ECO:0007669"/>
    <property type="project" value="UniProtKB-SubCell"/>
</dbReference>
<feature type="short sequence motif" description="Bipartite nuclear localization signal" evidence="2">
    <location>
        <begin position="138"/>
        <end position="145"/>
    </location>
</feature>
<evidence type="ECO:0000256" key="4">
    <source>
        <dbReference type="SAM" id="MobiDB-lite"/>
    </source>
</evidence>
<dbReference type="InterPro" id="IPR014977">
    <property type="entry name" value="WRC_dom"/>
</dbReference>
<keyword evidence="5" id="KW-0472">Membrane</keyword>
<dbReference type="OrthoDB" id="1927209at2759"/>
<sequence length="469" mass="52143">MVTKEGRTGFKPRMVYQIGPWWGLLLITELGMQQKTTTLEEQADPECICLNPSHSSCKGKDGTGKRWRVQSLRITRKDRKGQFALVTGTAVGWNCFQMGFGKKIDPEPGRCRRTDGKKWRCSKEAYPDSKYCERHMHRGRNRSRKPVEIMTSNTSTTTRTTPPTAIPISSITKNTNNPSTCSPTSFSYLTSSSSAHEPHHHPFLYSHSSSSRPPPITQDHTPKNGYGDGMKEEVDEHVFFSEASGTMRSTCGSNSVDDTWQLSALTMSSSPMCHLKQRTYSPSQSTTGHSAASYLQLQSFNNDSSILQQQQRQYYHDLPMKIETEDHQPKKVMHHFFDEWPPKDNKDSWLDSDDKFLGLSKTQLSISIPNPSQDFFITTNALLLRSDQFLRSNFVYYITFHFGITSQVTLCWWWLLVVVLVFVFFGGGVGGLGVGISGVGGGIGGIGGGIGCGGDGPSVATGGIFVGRY</sequence>
<keyword evidence="8" id="KW-1185">Reference proteome</keyword>
<comment type="similarity">
    <text evidence="3">Belongs to the GRF family.</text>
</comment>
<comment type="function">
    <text evidence="3">Transcription activator.</text>
</comment>
<feature type="domain" description="WRC" evidence="6">
    <location>
        <begin position="105"/>
        <end position="149"/>
    </location>
</feature>
<feature type="compositionally biased region" description="Low complexity" evidence="4">
    <location>
        <begin position="182"/>
        <end position="195"/>
    </location>
</feature>
<dbReference type="EMBL" id="MLFT02000008">
    <property type="protein sequence ID" value="PHT41787.1"/>
    <property type="molecule type" value="Genomic_DNA"/>
</dbReference>
<keyword evidence="5" id="KW-1133">Transmembrane helix</keyword>
<keyword evidence="1 2" id="KW-0539">Nucleus</keyword>
<feature type="transmembrane region" description="Helical" evidence="5">
    <location>
        <begin position="412"/>
        <end position="436"/>
    </location>
</feature>
<accession>A0A2G2W998</accession>
<evidence type="ECO:0000256" key="1">
    <source>
        <dbReference type="ARBA" id="ARBA00023242"/>
    </source>
</evidence>
<dbReference type="GO" id="GO:0006351">
    <property type="term" value="P:DNA-templated transcription"/>
    <property type="evidence" value="ECO:0007669"/>
    <property type="project" value="UniProtKB-UniRule"/>
</dbReference>
<evidence type="ECO:0000313" key="8">
    <source>
        <dbReference type="Proteomes" id="UP000224567"/>
    </source>
</evidence>
<dbReference type="GO" id="GO:0032502">
    <property type="term" value="P:developmental process"/>
    <property type="evidence" value="ECO:0007669"/>
    <property type="project" value="InterPro"/>
</dbReference>
<name>A0A2G2W998_CAPBA</name>
<keyword evidence="5" id="KW-0812">Transmembrane</keyword>
<protein>
    <recommendedName>
        <fullName evidence="3">Growth-regulating factor</fullName>
    </recommendedName>
</protein>
<dbReference type="Proteomes" id="UP000224567">
    <property type="component" value="Unassembled WGS sequence"/>
</dbReference>
<feature type="short sequence motif" description="Bipartite nuclear localization signal" evidence="2">
    <location>
        <begin position="110"/>
        <end position="120"/>
    </location>
</feature>
<reference evidence="8" key="2">
    <citation type="journal article" date="2017" name="J. Anim. Genet.">
        <title>Multiple reference genome sequences of hot pepper reveal the massive evolution of plant disease resistance genes by retroduplication.</title>
        <authorList>
            <person name="Kim S."/>
            <person name="Park J."/>
            <person name="Yeom S.-I."/>
            <person name="Kim Y.-M."/>
            <person name="Seo E."/>
            <person name="Kim K.-T."/>
            <person name="Kim M.-S."/>
            <person name="Lee J.M."/>
            <person name="Cheong K."/>
            <person name="Shin H.-S."/>
            <person name="Kim S.-B."/>
            <person name="Han K."/>
            <person name="Lee J."/>
            <person name="Park M."/>
            <person name="Lee H.-A."/>
            <person name="Lee H.-Y."/>
            <person name="Lee Y."/>
            <person name="Oh S."/>
            <person name="Lee J.H."/>
            <person name="Choi E."/>
            <person name="Choi E."/>
            <person name="Lee S.E."/>
            <person name="Jeon J."/>
            <person name="Kim H."/>
            <person name="Choi G."/>
            <person name="Song H."/>
            <person name="Lee J."/>
            <person name="Lee S.-C."/>
            <person name="Kwon J.-K."/>
            <person name="Lee H.-Y."/>
            <person name="Koo N."/>
            <person name="Hong Y."/>
            <person name="Kim R.W."/>
            <person name="Kang W.-H."/>
            <person name="Huh J.H."/>
            <person name="Kang B.-C."/>
            <person name="Yang T.-J."/>
            <person name="Lee Y.-H."/>
            <person name="Bennetzen J.L."/>
            <person name="Choi D."/>
        </authorList>
    </citation>
    <scope>NUCLEOTIDE SEQUENCE [LARGE SCALE GENOMIC DNA]</scope>
    <source>
        <strain evidence="8">cv. PBC81</strain>
    </source>
</reference>
<organism evidence="7 8">
    <name type="scientific">Capsicum baccatum</name>
    <name type="common">Peruvian pepper</name>
    <dbReference type="NCBI Taxonomy" id="33114"/>
    <lineage>
        <taxon>Eukaryota</taxon>
        <taxon>Viridiplantae</taxon>
        <taxon>Streptophyta</taxon>
        <taxon>Embryophyta</taxon>
        <taxon>Tracheophyta</taxon>
        <taxon>Spermatophyta</taxon>
        <taxon>Magnoliopsida</taxon>
        <taxon>eudicotyledons</taxon>
        <taxon>Gunneridae</taxon>
        <taxon>Pentapetalae</taxon>
        <taxon>asterids</taxon>
        <taxon>lamiids</taxon>
        <taxon>Solanales</taxon>
        <taxon>Solanaceae</taxon>
        <taxon>Solanoideae</taxon>
        <taxon>Capsiceae</taxon>
        <taxon>Capsicum</taxon>
    </lineage>
</organism>
<feature type="compositionally biased region" description="Low complexity" evidence="4">
    <location>
        <begin position="152"/>
        <end position="172"/>
    </location>
</feature>
<gene>
    <name evidence="7" type="ORF">CQW23_20641</name>
</gene>
<dbReference type="STRING" id="33114.A0A2G2W998"/>
<keyword evidence="3" id="KW-0010">Activator</keyword>
<dbReference type="Pfam" id="PF08879">
    <property type="entry name" value="WRC"/>
    <property type="match status" value="1"/>
</dbReference>
<dbReference type="AlphaFoldDB" id="A0A2G2W998"/>
<dbReference type="GO" id="GO:0005524">
    <property type="term" value="F:ATP binding"/>
    <property type="evidence" value="ECO:0007669"/>
    <property type="project" value="UniProtKB-UniRule"/>
</dbReference>